<evidence type="ECO:0000313" key="2">
    <source>
        <dbReference type="EMBL" id="GGN39301.1"/>
    </source>
</evidence>
<dbReference type="RefSeq" id="WP_189056962.1">
    <property type="nucleotide sequence ID" value="NZ_BMOR01000009.1"/>
</dbReference>
<keyword evidence="1" id="KW-0732">Signal</keyword>
<keyword evidence="3" id="KW-1185">Reference proteome</keyword>
<name>A0ABQ2J3J1_9DEIO</name>
<dbReference type="EMBL" id="BMOR01000009">
    <property type="protein sequence ID" value="GGN39301.1"/>
    <property type="molecule type" value="Genomic_DNA"/>
</dbReference>
<comment type="caution">
    <text evidence="2">The sequence shown here is derived from an EMBL/GenBank/DDBJ whole genome shotgun (WGS) entry which is preliminary data.</text>
</comment>
<organism evidence="2 3">
    <name type="scientific">Deinococcus daejeonensis</name>
    <dbReference type="NCBI Taxonomy" id="1007098"/>
    <lineage>
        <taxon>Bacteria</taxon>
        <taxon>Thermotogati</taxon>
        <taxon>Deinococcota</taxon>
        <taxon>Deinococci</taxon>
        <taxon>Deinococcales</taxon>
        <taxon>Deinococcaceae</taxon>
        <taxon>Deinococcus</taxon>
    </lineage>
</organism>
<sequence length="322" mass="34013">MRPLLLTGLLLSSSLSAPAGAQSAPATGAATLRLSAPVGTTVEQRMTSTTRLQVSDVTVTARPGATVPQVQLDSLRRAFQSGLSGQTTTVTGKSFTRLAARDAQGRVTLQHTLIQTIPGLPKALTTKITQVLDASGTLKDIKLTSDNPDVNRAYAQMKLDDLLRAADSGGADTRLYGLPLTPGKTREDRQEVALDGLIGGLLSPILQDPEADVDPATLTSTPLAVTGRLTFVGADAAGRLRFTQTGTFGAWQTSVKDRAGQPVFRMDVTGGAVDGESLLRPDGLPVSSSLRTRMQMRLLMTMDDVQVSASMTQEQTLTLRQS</sequence>
<evidence type="ECO:0000313" key="3">
    <source>
        <dbReference type="Proteomes" id="UP000645517"/>
    </source>
</evidence>
<accession>A0ABQ2J3J1</accession>
<feature type="signal peptide" evidence="1">
    <location>
        <begin position="1"/>
        <end position="21"/>
    </location>
</feature>
<feature type="chain" id="PRO_5047203253" evidence="1">
    <location>
        <begin position="22"/>
        <end position="322"/>
    </location>
</feature>
<dbReference type="Proteomes" id="UP000645517">
    <property type="component" value="Unassembled WGS sequence"/>
</dbReference>
<proteinExistence type="predicted"/>
<reference evidence="3" key="1">
    <citation type="journal article" date="2019" name="Int. J. Syst. Evol. Microbiol.">
        <title>The Global Catalogue of Microorganisms (GCM) 10K type strain sequencing project: providing services to taxonomists for standard genome sequencing and annotation.</title>
        <authorList>
            <consortium name="The Broad Institute Genomics Platform"/>
            <consortium name="The Broad Institute Genome Sequencing Center for Infectious Disease"/>
            <person name="Wu L."/>
            <person name="Ma J."/>
        </authorList>
    </citation>
    <scope>NUCLEOTIDE SEQUENCE [LARGE SCALE GENOMIC DNA]</scope>
    <source>
        <strain evidence="3">JCM 16918</strain>
    </source>
</reference>
<gene>
    <name evidence="2" type="ORF">GCM10010842_22950</name>
</gene>
<protein>
    <submittedName>
        <fullName evidence="2">Uncharacterized protein</fullName>
    </submittedName>
</protein>
<evidence type="ECO:0000256" key="1">
    <source>
        <dbReference type="SAM" id="SignalP"/>
    </source>
</evidence>